<dbReference type="Proteomes" id="UP001231941">
    <property type="component" value="Unassembled WGS sequence"/>
</dbReference>
<dbReference type="InterPro" id="IPR032466">
    <property type="entry name" value="Metal_Hydrolase"/>
</dbReference>
<name>A0ABT9J2E5_9BACL</name>
<proteinExistence type="predicted"/>
<dbReference type="SUPFAM" id="SSF51556">
    <property type="entry name" value="Metallo-dependent hydrolases"/>
    <property type="match status" value="1"/>
</dbReference>
<dbReference type="Gene3D" id="3.20.20.140">
    <property type="entry name" value="Metal-dependent hydrolases"/>
    <property type="match status" value="1"/>
</dbReference>
<sequence>MSVFIALLTIVLILSACNEELKTEHEQKEQLKEKEDNKLRVITETVYDPDLSLIELIKNIRENRNDSLPLYEIYKDLPVIDVHNHDAQSISVSTWDTYGLDRIVLFGNISEPAAISTDNKSWTQYKNMPDRIIPSFAGVPIYEEEKGLEIVKENLEKGYLNIGELMVASTYSPASNVKWKSEHPYDGNLPEIYQLAAQYKTPILLHIDPPNGTPMFQFEKALTNHPETIFVFAHGNVYTSPIQLESLMKKYDNLYIDFFAGFTAYNSNSGYKLIDFVPLIEKFSERFFVSTDSGSEVGYEAAALSIYELVDLLTPETAAKVTYLNYDRIIELQPPTSYQIKRIEELTTKLGIDGDYKLNKRKANEFIFELEKK</sequence>
<dbReference type="EMBL" id="JAVAMP010000009">
    <property type="protein sequence ID" value="MDP5275782.1"/>
    <property type="molecule type" value="Genomic_DNA"/>
</dbReference>
<evidence type="ECO:0000313" key="2">
    <source>
        <dbReference type="Proteomes" id="UP001231941"/>
    </source>
</evidence>
<protein>
    <submittedName>
        <fullName evidence="1">Amidohydrolase</fullName>
    </submittedName>
</protein>
<organism evidence="1 2">
    <name type="scientific">Chengkuizengella axinellae</name>
    <dbReference type="NCBI Taxonomy" id="3064388"/>
    <lineage>
        <taxon>Bacteria</taxon>
        <taxon>Bacillati</taxon>
        <taxon>Bacillota</taxon>
        <taxon>Bacilli</taxon>
        <taxon>Bacillales</taxon>
        <taxon>Paenibacillaceae</taxon>
        <taxon>Chengkuizengella</taxon>
    </lineage>
</organism>
<reference evidence="1 2" key="1">
    <citation type="submission" date="2023-08" db="EMBL/GenBank/DDBJ databases">
        <authorList>
            <person name="Park J.-S."/>
        </authorList>
    </citation>
    <scope>NUCLEOTIDE SEQUENCE [LARGE SCALE GENOMIC DNA]</scope>
    <source>
        <strain evidence="1 2">2205SS18-9</strain>
    </source>
</reference>
<evidence type="ECO:0000313" key="1">
    <source>
        <dbReference type="EMBL" id="MDP5275782.1"/>
    </source>
</evidence>
<dbReference type="RefSeq" id="WP_305993091.1">
    <property type="nucleotide sequence ID" value="NZ_JAVAMP010000009.1"/>
</dbReference>
<gene>
    <name evidence="1" type="ORF">Q5Y73_16855</name>
</gene>
<accession>A0ABT9J2E5</accession>
<keyword evidence="2" id="KW-1185">Reference proteome</keyword>
<comment type="caution">
    <text evidence="1">The sequence shown here is derived from an EMBL/GenBank/DDBJ whole genome shotgun (WGS) entry which is preliminary data.</text>
</comment>